<keyword evidence="7" id="KW-1185">Reference proteome</keyword>
<dbReference type="EnsemblMetazoa" id="PPA07754.1">
    <property type="protein sequence ID" value="PPA07754.1"/>
    <property type="gene ID" value="WBGene00097308"/>
</dbReference>
<evidence type="ECO:0000256" key="5">
    <source>
        <dbReference type="ARBA" id="ARBA00023136"/>
    </source>
</evidence>
<keyword evidence="4" id="KW-1133">Transmembrane helix</keyword>
<dbReference type="InterPro" id="IPR044770">
    <property type="entry name" value="MFS_spinster-like"/>
</dbReference>
<reference evidence="7" key="1">
    <citation type="journal article" date="2008" name="Nat. Genet.">
        <title>The Pristionchus pacificus genome provides a unique perspective on nematode lifestyle and parasitism.</title>
        <authorList>
            <person name="Dieterich C."/>
            <person name="Clifton S.W."/>
            <person name="Schuster L.N."/>
            <person name="Chinwalla A."/>
            <person name="Delehaunty K."/>
            <person name="Dinkelacker I."/>
            <person name="Fulton L."/>
            <person name="Fulton R."/>
            <person name="Godfrey J."/>
            <person name="Minx P."/>
            <person name="Mitreva M."/>
            <person name="Roeseler W."/>
            <person name="Tian H."/>
            <person name="Witte H."/>
            <person name="Yang S.P."/>
            <person name="Wilson R.K."/>
            <person name="Sommer R.J."/>
        </authorList>
    </citation>
    <scope>NUCLEOTIDE SEQUENCE [LARGE SCALE GENOMIC DNA]</scope>
    <source>
        <strain evidence="7">PS312</strain>
    </source>
</reference>
<reference evidence="6" key="2">
    <citation type="submission" date="2022-06" db="UniProtKB">
        <authorList>
            <consortium name="EnsemblMetazoa"/>
        </authorList>
    </citation>
    <scope>IDENTIFICATION</scope>
    <source>
        <strain evidence="6">PS312</strain>
    </source>
</reference>
<keyword evidence="2" id="KW-0813">Transport</keyword>
<keyword evidence="3" id="KW-0812">Transmembrane</keyword>
<dbReference type="Proteomes" id="UP000005239">
    <property type="component" value="Unassembled WGS sequence"/>
</dbReference>
<evidence type="ECO:0000256" key="4">
    <source>
        <dbReference type="ARBA" id="ARBA00022989"/>
    </source>
</evidence>
<dbReference type="InterPro" id="IPR020846">
    <property type="entry name" value="MFS_dom"/>
</dbReference>
<dbReference type="AlphaFoldDB" id="A0A2A6BRY2"/>
<gene>
    <name evidence="6" type="primary">WBGene00097308</name>
</gene>
<comment type="subcellular location">
    <subcellularLocation>
        <location evidence="1">Membrane</location>
        <topology evidence="1">Multi-pass membrane protein</topology>
    </subcellularLocation>
</comment>
<evidence type="ECO:0000313" key="7">
    <source>
        <dbReference type="Proteomes" id="UP000005239"/>
    </source>
</evidence>
<dbReference type="Gene3D" id="1.20.1250.20">
    <property type="entry name" value="MFS general substrate transporter like domains"/>
    <property type="match status" value="1"/>
</dbReference>
<accession>A0A2A6BRY2</accession>
<evidence type="ECO:0000256" key="2">
    <source>
        <dbReference type="ARBA" id="ARBA00022448"/>
    </source>
</evidence>
<keyword evidence="5" id="KW-0472">Membrane</keyword>
<dbReference type="OrthoDB" id="9986881at2759"/>
<sequence length="304" mass="31875">MENGSKSHSAINKIVVVILLTSVLFLTAIDSYGIDVVPLVQSHFNISGAEVAVIRTSTSAVNTATLGVMWIAGEAVGRRSLYILSLITWIALTLLSISIGSKSFLLFVILRSLGAAASAVLGVLSPVLAADLFRGRSLGIALMAMSACEIVSGATIAVIYSSLIISSGLPWQAGLLPAPVLSLIPLTALVCLLKRALFWLPSMILSAWTLAPEAFMGLSYPSVTALNSVLILAGNVIGMPIMLSFAQSSFQSWYHGTGLFSGRAPFRKAYPIVVAAGGFVNAATFAFDALMMKRSFAACLVSVS</sequence>
<dbReference type="PANTHER" id="PTHR23505:SF79">
    <property type="entry name" value="PROTEIN SPINSTER"/>
    <property type="match status" value="1"/>
</dbReference>
<evidence type="ECO:0000256" key="3">
    <source>
        <dbReference type="ARBA" id="ARBA00022692"/>
    </source>
</evidence>
<evidence type="ECO:0000313" key="6">
    <source>
        <dbReference type="EnsemblMetazoa" id="PPA07754.1"/>
    </source>
</evidence>
<dbReference type="SUPFAM" id="SSF103473">
    <property type="entry name" value="MFS general substrate transporter"/>
    <property type="match status" value="1"/>
</dbReference>
<dbReference type="InterPro" id="IPR036259">
    <property type="entry name" value="MFS_trans_sf"/>
</dbReference>
<dbReference type="PANTHER" id="PTHR23505">
    <property type="entry name" value="SPINSTER"/>
    <property type="match status" value="1"/>
</dbReference>
<dbReference type="GO" id="GO:0022857">
    <property type="term" value="F:transmembrane transporter activity"/>
    <property type="evidence" value="ECO:0000318"/>
    <property type="project" value="GO_Central"/>
</dbReference>
<proteinExistence type="predicted"/>
<evidence type="ECO:0000256" key="1">
    <source>
        <dbReference type="ARBA" id="ARBA00004141"/>
    </source>
</evidence>
<organism evidence="6 7">
    <name type="scientific">Pristionchus pacificus</name>
    <name type="common">Parasitic nematode worm</name>
    <dbReference type="NCBI Taxonomy" id="54126"/>
    <lineage>
        <taxon>Eukaryota</taxon>
        <taxon>Metazoa</taxon>
        <taxon>Ecdysozoa</taxon>
        <taxon>Nematoda</taxon>
        <taxon>Chromadorea</taxon>
        <taxon>Rhabditida</taxon>
        <taxon>Rhabditina</taxon>
        <taxon>Diplogasteromorpha</taxon>
        <taxon>Diplogasteroidea</taxon>
        <taxon>Neodiplogasteridae</taxon>
        <taxon>Pristionchus</taxon>
    </lineage>
</organism>
<dbReference type="GO" id="GO:0016020">
    <property type="term" value="C:membrane"/>
    <property type="evidence" value="ECO:0000318"/>
    <property type="project" value="GO_Central"/>
</dbReference>
<dbReference type="PROSITE" id="PS50850">
    <property type="entry name" value="MFS"/>
    <property type="match status" value="1"/>
</dbReference>
<accession>A0A8R1U7N8</accession>
<protein>
    <submittedName>
        <fullName evidence="6">MFS domain-containing protein</fullName>
    </submittedName>
</protein>
<name>A0A2A6BRY2_PRIPA</name>